<dbReference type="PANTHER" id="PTHR28620:SF1">
    <property type="entry name" value="CENP-V_GFA DOMAIN-CONTAINING PROTEIN"/>
    <property type="match status" value="1"/>
</dbReference>
<keyword evidence="2" id="KW-0479">Metal-binding</keyword>
<evidence type="ECO:0000313" key="5">
    <source>
        <dbReference type="EMBL" id="OQP77094.1"/>
    </source>
</evidence>
<gene>
    <name evidence="5" type="ORF">IA54_008290</name>
</gene>
<evidence type="ECO:0000256" key="3">
    <source>
        <dbReference type="ARBA" id="ARBA00022833"/>
    </source>
</evidence>
<dbReference type="GO" id="GO:0016846">
    <property type="term" value="F:carbon-sulfur lyase activity"/>
    <property type="evidence" value="ECO:0007669"/>
    <property type="project" value="InterPro"/>
</dbReference>
<evidence type="ECO:0000256" key="1">
    <source>
        <dbReference type="ARBA" id="ARBA00005495"/>
    </source>
</evidence>
<comment type="similarity">
    <text evidence="1">Belongs to the Gfa family.</text>
</comment>
<dbReference type="InterPro" id="IPR052355">
    <property type="entry name" value="CENP-V-like"/>
</dbReference>
<dbReference type="GO" id="GO:0046872">
    <property type="term" value="F:metal ion binding"/>
    <property type="evidence" value="ECO:0007669"/>
    <property type="project" value="UniProtKB-KW"/>
</dbReference>
<dbReference type="AlphaFoldDB" id="A0A1V9H2Z3"/>
<protein>
    <submittedName>
        <fullName evidence="5">Aldehyde-activating protein</fullName>
    </submittedName>
</protein>
<keyword evidence="3" id="KW-0862">Zinc</keyword>
<dbReference type="Proteomes" id="UP000050343">
    <property type="component" value="Unassembled WGS sequence"/>
</dbReference>
<dbReference type="EMBL" id="JPUO02000179">
    <property type="protein sequence ID" value="OQP77094.1"/>
    <property type="molecule type" value="Genomic_DNA"/>
</dbReference>
<name>A0A1V9H2Z3_9XANT</name>
<dbReference type="PANTHER" id="PTHR28620">
    <property type="entry name" value="CENTROMERE PROTEIN V"/>
    <property type="match status" value="1"/>
</dbReference>
<dbReference type="PROSITE" id="PS51891">
    <property type="entry name" value="CENP_V_GFA"/>
    <property type="match status" value="1"/>
</dbReference>
<reference evidence="5 6" key="2">
    <citation type="journal article" date="2017" name="Plant Pathol.">
        <title>Pathogenicity and virulence gene content of Xanthomonas strains infecting Araceae, formerly known as Xanthomonas axonopodis pv. dieffenbachiae.</title>
        <authorList>
            <person name="Constantin E.C."/>
            <person name="Haegeman A."/>
            <person name="Van Vaerenbergh J."/>
            <person name="Baeyen S."/>
            <person name="Van Malderghem C."/>
            <person name="Maes M."/>
            <person name="Cottyn B."/>
        </authorList>
    </citation>
    <scope>NUCLEOTIDE SEQUENCE [LARGE SCALE GENOMIC DNA]</scope>
    <source>
        <strain evidence="6">LMG9055</strain>
    </source>
</reference>
<dbReference type="SUPFAM" id="SSF51316">
    <property type="entry name" value="Mss4-like"/>
    <property type="match status" value="1"/>
</dbReference>
<dbReference type="InterPro" id="IPR006913">
    <property type="entry name" value="CENP-V/GFA"/>
</dbReference>
<proteinExistence type="inferred from homology"/>
<organism evidence="5 6">
    <name type="scientific">Xanthomonas phaseoli pv. syngonii LMG 9055</name>
    <dbReference type="NCBI Taxonomy" id="1437878"/>
    <lineage>
        <taxon>Bacteria</taxon>
        <taxon>Pseudomonadati</taxon>
        <taxon>Pseudomonadota</taxon>
        <taxon>Gammaproteobacteria</taxon>
        <taxon>Lysobacterales</taxon>
        <taxon>Lysobacteraceae</taxon>
        <taxon>Xanthomonas</taxon>
    </lineage>
</organism>
<reference evidence="5 6" key="1">
    <citation type="journal article" date="2016" name="Plant Pathol.">
        <title>Genetic characterization of strains named as Xanthomonas axonopodis pv. dieffenbachiae leads to a taxonomic revision of the X. axonopodis species complex.</title>
        <authorList>
            <person name="Constantin E.C."/>
            <person name="Cleenwerck I."/>
            <person name="Maes M."/>
            <person name="Baeyen S."/>
            <person name="Van Malderghem C."/>
            <person name="De Vos P."/>
            <person name="Cottyn B."/>
        </authorList>
    </citation>
    <scope>NUCLEOTIDE SEQUENCE [LARGE SCALE GENOMIC DNA]</scope>
    <source>
        <strain evidence="6">LMG9055</strain>
    </source>
</reference>
<accession>A0A1V9H2Z3</accession>
<dbReference type="InterPro" id="IPR011057">
    <property type="entry name" value="Mss4-like_sf"/>
</dbReference>
<dbReference type="Gene3D" id="2.170.150.70">
    <property type="match status" value="1"/>
</dbReference>
<dbReference type="Pfam" id="PF04828">
    <property type="entry name" value="GFA"/>
    <property type="match status" value="1"/>
</dbReference>
<evidence type="ECO:0000259" key="4">
    <source>
        <dbReference type="PROSITE" id="PS51891"/>
    </source>
</evidence>
<comment type="caution">
    <text evidence="5">The sequence shown here is derived from an EMBL/GenBank/DDBJ whole genome shotgun (WGS) entry which is preliminary data.</text>
</comment>
<sequence length="132" mass="14392">MLATRTVACSKEDHMHYAGSCHCGRIAFDLQTQAPITEVYDCNCSLCRRRGGLLWFGARTQLQLQAAPEAVGSYRFNQQQIDHHYCPQCGIAPFSEGLNPKTGEMGVAVNVRCLPALDLAGLQVHAVDGASR</sequence>
<evidence type="ECO:0000256" key="2">
    <source>
        <dbReference type="ARBA" id="ARBA00022723"/>
    </source>
</evidence>
<evidence type="ECO:0000313" key="6">
    <source>
        <dbReference type="Proteomes" id="UP000050343"/>
    </source>
</evidence>
<feature type="domain" description="CENP-V/GFA" evidence="4">
    <location>
        <begin position="17"/>
        <end position="132"/>
    </location>
</feature>